<dbReference type="Gene3D" id="3.90.180.10">
    <property type="entry name" value="Medium-chain alcohol dehydrogenases, catalytic domain"/>
    <property type="match status" value="1"/>
</dbReference>
<evidence type="ECO:0000313" key="2">
    <source>
        <dbReference type="EMBL" id="CAF4341145.1"/>
    </source>
</evidence>
<dbReference type="SUPFAM" id="SSF50129">
    <property type="entry name" value="GroES-like"/>
    <property type="match status" value="1"/>
</dbReference>
<dbReference type="AlphaFoldDB" id="A0A820KDS5"/>
<feature type="domain" description="Alcohol dehydrogenase-like N-terminal" evidence="1">
    <location>
        <begin position="16"/>
        <end position="42"/>
    </location>
</feature>
<accession>A0A820KDS5</accession>
<feature type="non-terminal residue" evidence="2">
    <location>
        <position position="1"/>
    </location>
</feature>
<dbReference type="InterPro" id="IPR013154">
    <property type="entry name" value="ADH-like_N"/>
</dbReference>
<proteinExistence type="predicted"/>
<organism evidence="2 3">
    <name type="scientific">Adineta steineri</name>
    <dbReference type="NCBI Taxonomy" id="433720"/>
    <lineage>
        <taxon>Eukaryota</taxon>
        <taxon>Metazoa</taxon>
        <taxon>Spiralia</taxon>
        <taxon>Gnathifera</taxon>
        <taxon>Rotifera</taxon>
        <taxon>Eurotatoria</taxon>
        <taxon>Bdelloidea</taxon>
        <taxon>Adinetida</taxon>
        <taxon>Adinetidae</taxon>
        <taxon>Adineta</taxon>
    </lineage>
</organism>
<gene>
    <name evidence="2" type="ORF">OXD698_LOCUS48239</name>
</gene>
<dbReference type="Pfam" id="PF08240">
    <property type="entry name" value="ADH_N"/>
    <property type="match status" value="1"/>
</dbReference>
<sequence length="45" mass="4967">NDASGCIKQVEIPEPGPNDVLVKTIACGVCHTDFHFIRGDWEILQ</sequence>
<evidence type="ECO:0000259" key="1">
    <source>
        <dbReference type="Pfam" id="PF08240"/>
    </source>
</evidence>
<dbReference type="Proteomes" id="UP000663844">
    <property type="component" value="Unassembled WGS sequence"/>
</dbReference>
<reference evidence="2" key="1">
    <citation type="submission" date="2021-02" db="EMBL/GenBank/DDBJ databases">
        <authorList>
            <person name="Nowell W R."/>
        </authorList>
    </citation>
    <scope>NUCLEOTIDE SEQUENCE</scope>
</reference>
<dbReference type="InterPro" id="IPR011032">
    <property type="entry name" value="GroES-like_sf"/>
</dbReference>
<dbReference type="EMBL" id="CAJOAZ010019904">
    <property type="protein sequence ID" value="CAF4341145.1"/>
    <property type="molecule type" value="Genomic_DNA"/>
</dbReference>
<name>A0A820KDS5_9BILA</name>
<evidence type="ECO:0000313" key="3">
    <source>
        <dbReference type="Proteomes" id="UP000663844"/>
    </source>
</evidence>
<protein>
    <recommendedName>
        <fullName evidence="1">Alcohol dehydrogenase-like N-terminal domain-containing protein</fullName>
    </recommendedName>
</protein>
<comment type="caution">
    <text evidence="2">The sequence shown here is derived from an EMBL/GenBank/DDBJ whole genome shotgun (WGS) entry which is preliminary data.</text>
</comment>